<evidence type="ECO:0000256" key="1">
    <source>
        <dbReference type="SAM" id="MobiDB-lite"/>
    </source>
</evidence>
<gene>
    <name evidence="2" type="ORF">SBA_ch1_23890</name>
</gene>
<dbReference type="RefSeq" id="WP_261934599.1">
    <property type="nucleotide sequence ID" value="NZ_AP018817.1"/>
</dbReference>
<evidence type="ECO:0000313" key="3">
    <source>
        <dbReference type="Proteomes" id="UP001059971"/>
    </source>
</evidence>
<accession>A0ABN5WD38</accession>
<reference evidence="2" key="1">
    <citation type="submission" date="2018-07" db="EMBL/GenBank/DDBJ databases">
        <title>Complete genome sequence of Sphingomonas bisphenolicum strain AO1, a bisphenol A degradative bacterium isolated from Japanese farm field.</title>
        <authorList>
            <person name="Murakami M."/>
            <person name="Koh M."/>
            <person name="Koba S."/>
            <person name="Matsumura Y."/>
        </authorList>
    </citation>
    <scope>NUCLEOTIDE SEQUENCE</scope>
    <source>
        <strain evidence="2">AO1</strain>
    </source>
</reference>
<organism evidence="2 3">
    <name type="scientific">Sphingomonas bisphenolicum</name>
    <dbReference type="NCBI Taxonomy" id="296544"/>
    <lineage>
        <taxon>Bacteria</taxon>
        <taxon>Pseudomonadati</taxon>
        <taxon>Pseudomonadota</taxon>
        <taxon>Alphaproteobacteria</taxon>
        <taxon>Sphingomonadales</taxon>
        <taxon>Sphingomonadaceae</taxon>
        <taxon>Sphingomonas</taxon>
    </lineage>
</organism>
<dbReference type="EMBL" id="AP018817">
    <property type="protein sequence ID" value="BBF70189.1"/>
    <property type="molecule type" value="Genomic_DNA"/>
</dbReference>
<feature type="compositionally biased region" description="Basic residues" evidence="1">
    <location>
        <begin position="118"/>
        <end position="127"/>
    </location>
</feature>
<proteinExistence type="predicted"/>
<name>A0ABN5WD38_9SPHN</name>
<keyword evidence="3" id="KW-1185">Reference proteome</keyword>
<protein>
    <submittedName>
        <fullName evidence="2">Uncharacterized protein</fullName>
    </submittedName>
</protein>
<evidence type="ECO:0000313" key="2">
    <source>
        <dbReference type="EMBL" id="BBF70189.1"/>
    </source>
</evidence>
<sequence length="127" mass="13435">MNPLRGEVPLVLGQGDAAITLTLKLGINALCVAEPMLGKKSRAILDDMEDDQDGPALDTIRVLTWAGLRKHHSDYHLIQIGELMEEFGPAVFSNAILASLASAFGTGEGKQGANPPKSKARKKTGTG</sequence>
<feature type="region of interest" description="Disordered" evidence="1">
    <location>
        <begin position="105"/>
        <end position="127"/>
    </location>
</feature>
<dbReference type="Proteomes" id="UP001059971">
    <property type="component" value="Chromosome 1"/>
</dbReference>